<feature type="compositionally biased region" description="Polar residues" evidence="1">
    <location>
        <begin position="169"/>
        <end position="178"/>
    </location>
</feature>
<feature type="compositionally biased region" description="Low complexity" evidence="1">
    <location>
        <begin position="392"/>
        <end position="402"/>
    </location>
</feature>
<proteinExistence type="predicted"/>
<gene>
    <name evidence="2" type="ORF">NRB20_23000</name>
</gene>
<name>A0A7K0D0G0_9NOCA</name>
<feature type="compositionally biased region" description="Polar residues" evidence="1">
    <location>
        <begin position="126"/>
        <end position="142"/>
    </location>
</feature>
<comment type="caution">
    <text evidence="2">The sequence shown here is derived from an EMBL/GenBank/DDBJ whole genome shotgun (WGS) entry which is preliminary data.</text>
</comment>
<feature type="compositionally biased region" description="Low complexity" evidence="1">
    <location>
        <begin position="428"/>
        <end position="458"/>
    </location>
</feature>
<dbReference type="RefSeq" id="WP_153410030.1">
    <property type="nucleotide sequence ID" value="NZ_WEGK01000004.1"/>
</dbReference>
<feature type="compositionally biased region" description="Pro residues" evidence="1">
    <location>
        <begin position="304"/>
        <end position="316"/>
    </location>
</feature>
<dbReference type="AlphaFoldDB" id="A0A7K0D0G0"/>
<keyword evidence="3" id="KW-1185">Reference proteome</keyword>
<dbReference type="EMBL" id="WEGK01000004">
    <property type="protein sequence ID" value="MQY19215.1"/>
    <property type="molecule type" value="Genomic_DNA"/>
</dbReference>
<feature type="compositionally biased region" description="Low complexity" evidence="1">
    <location>
        <begin position="255"/>
        <end position="265"/>
    </location>
</feature>
<feature type="region of interest" description="Disordered" evidence="1">
    <location>
        <begin position="112"/>
        <end position="463"/>
    </location>
</feature>
<evidence type="ECO:0000256" key="1">
    <source>
        <dbReference type="SAM" id="MobiDB-lite"/>
    </source>
</evidence>
<reference evidence="2 3" key="1">
    <citation type="submission" date="2019-10" db="EMBL/GenBank/DDBJ databases">
        <title>Nocardia macrotermitis sp. nov. and Nocardia aurantia sp. nov., isolated from the gut of fungus growing-termite Macrotermes natalensis.</title>
        <authorList>
            <person name="Benndorf R."/>
            <person name="Schwitalla J."/>
            <person name="Martin K."/>
            <person name="De Beer W."/>
            <person name="Kaster A.-K."/>
            <person name="Vollmers J."/>
            <person name="Poulsen M."/>
            <person name="Beemelmanns C."/>
        </authorList>
    </citation>
    <scope>NUCLEOTIDE SEQUENCE [LARGE SCALE GENOMIC DNA]</scope>
    <source>
        <strain evidence="2 3">RB20</strain>
    </source>
</reference>
<feature type="region of interest" description="Disordered" evidence="1">
    <location>
        <begin position="1"/>
        <end position="91"/>
    </location>
</feature>
<sequence>MTDPDFASFGEPNRSRPDGYRLTHPRTEPATGSQHALTGFDPGRGSLGRPEVAVGWTPADPAPEWATGATPSVAPAPEPPGGAADRAYSLSEAPLSAADPVAIRPDFGTSIADSLATGRQPENYPGSGSFQSLSGNTGSTFSAFDAPAEPDPFRTTPPPGISPIDSAADTPSPTTEFSATPAPKPANPPLDSAFRIDAEPPAESPGLPRRTPGLPHRFTDADESDYAYSQPIANLLDAQFDSPLPTRRKSGGTGSLTNGSSYTTTDSGHFTGNSLLATAERESATTTDPLSAEFDTRTNNPATTPTPLPERTPTPPHPERNTPAALPERNTPAALPERTAPAALPEGSAPTPLLERTAPETTSATTTLAPDSTPSGTSADRPQRARTTSGLTAPDPTDTIEAPTPPPAPPRSRMSRKAAERAAEAEAEAAAAARSDTETPSTTTTSTTTPLRRTTRTPPQDDVTKNIDVNLIMHLLLASHTLEHIADKAEAGDVTLEEFIRAARRTRTAAVDLVSTWFGGADQMRQFAEALLAASDSA</sequence>
<evidence type="ECO:0000313" key="2">
    <source>
        <dbReference type="EMBL" id="MQY19215.1"/>
    </source>
</evidence>
<accession>A0A7K0D0G0</accession>
<feature type="compositionally biased region" description="Low complexity" evidence="1">
    <location>
        <begin position="359"/>
        <end position="375"/>
    </location>
</feature>
<evidence type="ECO:0000313" key="3">
    <source>
        <dbReference type="Proteomes" id="UP000438448"/>
    </source>
</evidence>
<feature type="compositionally biased region" description="Polar residues" evidence="1">
    <location>
        <begin position="266"/>
        <end position="276"/>
    </location>
</feature>
<feature type="compositionally biased region" description="Polar residues" evidence="1">
    <location>
        <begin position="376"/>
        <end position="391"/>
    </location>
</feature>
<feature type="compositionally biased region" description="Basic and acidic residues" evidence="1">
    <location>
        <begin position="13"/>
        <end position="27"/>
    </location>
</feature>
<dbReference type="Proteomes" id="UP000438448">
    <property type="component" value="Unassembled WGS sequence"/>
</dbReference>
<dbReference type="OrthoDB" id="4571410at2"/>
<protein>
    <submittedName>
        <fullName evidence="2">Uncharacterized protein</fullName>
    </submittedName>
</protein>
<organism evidence="2 3">
    <name type="scientific">Nocardia macrotermitis</name>
    <dbReference type="NCBI Taxonomy" id="2585198"/>
    <lineage>
        <taxon>Bacteria</taxon>
        <taxon>Bacillati</taxon>
        <taxon>Actinomycetota</taxon>
        <taxon>Actinomycetes</taxon>
        <taxon>Mycobacteriales</taxon>
        <taxon>Nocardiaceae</taxon>
        <taxon>Nocardia</taxon>
    </lineage>
</organism>